<sequence length="606" mass="68054">MAYREDRRYMPRDRYDRPPSYADPYDEPRGRYASPAGLPPGEDLVYERGYTSRRPRRPVYENVRRASSVSGYDPHYETGYYTSRSRRPRHYDDRRPRRSRYSPPSSPSPSPPRHRRRKSFSEQALGALGLGAAASGHGHRGRGRSHSRHRPRSRSSSSSRSRSRDRDRGRGRGHSRSRRDRSEQRIAQAARAALTAGAVEAFRQRKEPGEWTGQKGKRILTAAITAGGTDGLVDKDPRKHGTRHVVESTLAGLAANRFMNGSRSQSRGRNGRGRSSGALGGLAASGALAAAGKEIYDRVSRSRSRHRGRKDASDSEDDHRGSKKRSKSVSDYINKGMAALGLDEGGDRHRDDSRDRGHSDRHRERRHHRRPRNDEYSDSDADSDYHHRDSRRDRGSRDVGRHRFQDGKNPPPYAPTSAPRGGDGATSMDRGQASSSESDSDLGDSSDEKKKRKKMKRDMLLTTGLASVATIHAAHGVYGSVEKRKERMQQLKEGEITPEEARKKRLKANTHDAVSIGLAALGIKGAYKEWKEVNEKRKETNNFQSECAMRAAKRQMRRAHSHSAAPSSRHRWPDEIEYAPSSSDSWHDHAPGSGNLYGPEPLHISY</sequence>
<feature type="compositionally biased region" description="Low complexity" evidence="1">
    <location>
        <begin position="261"/>
        <end position="280"/>
    </location>
</feature>
<dbReference type="EMBL" id="JAPMSZ010000010">
    <property type="protein sequence ID" value="KAJ5086470.1"/>
    <property type="molecule type" value="Genomic_DNA"/>
</dbReference>
<organism evidence="2 3">
    <name type="scientific">Penicillium alfredii</name>
    <dbReference type="NCBI Taxonomy" id="1506179"/>
    <lineage>
        <taxon>Eukaryota</taxon>
        <taxon>Fungi</taxon>
        <taxon>Dikarya</taxon>
        <taxon>Ascomycota</taxon>
        <taxon>Pezizomycotina</taxon>
        <taxon>Eurotiomycetes</taxon>
        <taxon>Eurotiomycetidae</taxon>
        <taxon>Eurotiales</taxon>
        <taxon>Aspergillaceae</taxon>
        <taxon>Penicillium</taxon>
    </lineage>
</organism>
<protein>
    <recommendedName>
        <fullName evidence="4">DUF3824 domain-containing protein</fullName>
    </recommendedName>
</protein>
<feature type="compositionally biased region" description="Low complexity" evidence="1">
    <location>
        <begin position="187"/>
        <end position="201"/>
    </location>
</feature>
<dbReference type="Proteomes" id="UP001141434">
    <property type="component" value="Unassembled WGS sequence"/>
</dbReference>
<evidence type="ECO:0008006" key="4">
    <source>
        <dbReference type="Google" id="ProtNLM"/>
    </source>
</evidence>
<feature type="compositionally biased region" description="Basic and acidic residues" evidence="1">
    <location>
        <begin position="310"/>
        <end position="320"/>
    </location>
</feature>
<dbReference type="RefSeq" id="XP_056508595.1">
    <property type="nucleotide sequence ID" value="XM_056658302.1"/>
</dbReference>
<feature type="compositionally biased region" description="Basic residues" evidence="1">
    <location>
        <begin position="137"/>
        <end position="153"/>
    </location>
</feature>
<feature type="region of interest" description="Disordered" evidence="1">
    <location>
        <begin position="1"/>
        <end position="217"/>
    </location>
</feature>
<keyword evidence="3" id="KW-1185">Reference proteome</keyword>
<proteinExistence type="predicted"/>
<accession>A0A9W9ERD1</accession>
<feature type="compositionally biased region" description="Basic and acidic residues" evidence="1">
    <location>
        <begin position="383"/>
        <end position="406"/>
    </location>
</feature>
<reference evidence="2" key="2">
    <citation type="journal article" date="2023" name="IMA Fungus">
        <title>Comparative genomic study of the Penicillium genus elucidates a diverse pangenome and 15 lateral gene transfer events.</title>
        <authorList>
            <person name="Petersen C."/>
            <person name="Sorensen T."/>
            <person name="Nielsen M.R."/>
            <person name="Sondergaard T.E."/>
            <person name="Sorensen J.L."/>
            <person name="Fitzpatrick D.A."/>
            <person name="Frisvad J.C."/>
            <person name="Nielsen K.L."/>
        </authorList>
    </citation>
    <scope>NUCLEOTIDE SEQUENCE</scope>
    <source>
        <strain evidence="2">IBT 34128</strain>
    </source>
</reference>
<dbReference type="OrthoDB" id="5407645at2759"/>
<evidence type="ECO:0000256" key="1">
    <source>
        <dbReference type="SAM" id="MobiDB-lite"/>
    </source>
</evidence>
<evidence type="ECO:0000313" key="3">
    <source>
        <dbReference type="Proteomes" id="UP001141434"/>
    </source>
</evidence>
<feature type="compositionally biased region" description="Basic and acidic residues" evidence="1">
    <location>
        <begin position="345"/>
        <end position="362"/>
    </location>
</feature>
<dbReference type="GeneID" id="81397471"/>
<feature type="compositionally biased region" description="Basic and acidic residues" evidence="1">
    <location>
        <begin position="1"/>
        <end position="17"/>
    </location>
</feature>
<feature type="compositionally biased region" description="Low complexity" evidence="1">
    <location>
        <begin position="124"/>
        <end position="136"/>
    </location>
</feature>
<name>A0A9W9ERD1_9EURO</name>
<comment type="caution">
    <text evidence="2">The sequence shown here is derived from an EMBL/GenBank/DDBJ whole genome shotgun (WGS) entry which is preliminary data.</text>
</comment>
<dbReference type="AlphaFoldDB" id="A0A9W9ERD1"/>
<feature type="region of interest" description="Disordered" evidence="1">
    <location>
        <begin position="555"/>
        <end position="606"/>
    </location>
</feature>
<feature type="region of interest" description="Disordered" evidence="1">
    <location>
        <begin position="295"/>
        <end position="456"/>
    </location>
</feature>
<feature type="region of interest" description="Disordered" evidence="1">
    <location>
        <begin position="252"/>
        <end position="280"/>
    </location>
</feature>
<reference evidence="2" key="1">
    <citation type="submission" date="2022-11" db="EMBL/GenBank/DDBJ databases">
        <authorList>
            <person name="Petersen C."/>
        </authorList>
    </citation>
    <scope>NUCLEOTIDE SEQUENCE</scope>
    <source>
        <strain evidence="2">IBT 34128</strain>
    </source>
</reference>
<gene>
    <name evidence="2" type="ORF">NUU61_007777</name>
</gene>
<evidence type="ECO:0000313" key="2">
    <source>
        <dbReference type="EMBL" id="KAJ5086470.1"/>
    </source>
</evidence>